<dbReference type="OMA" id="YWGRRWF"/>
<organism evidence="8 9">
    <name type="scientific">Auricularia subglabra (strain TFB-10046 / SS5)</name>
    <name type="common">White-rot fungus</name>
    <name type="synonym">Auricularia delicata (strain TFB10046)</name>
    <dbReference type="NCBI Taxonomy" id="717982"/>
    <lineage>
        <taxon>Eukaryota</taxon>
        <taxon>Fungi</taxon>
        <taxon>Dikarya</taxon>
        <taxon>Basidiomycota</taxon>
        <taxon>Agaricomycotina</taxon>
        <taxon>Agaricomycetes</taxon>
        <taxon>Auriculariales</taxon>
        <taxon>Auriculariaceae</taxon>
        <taxon>Auricularia</taxon>
    </lineage>
</organism>
<evidence type="ECO:0000259" key="7">
    <source>
        <dbReference type="PROSITE" id="PS50850"/>
    </source>
</evidence>
<keyword evidence="3 6" id="KW-1133">Transmembrane helix</keyword>
<dbReference type="EMBL" id="JH687805">
    <property type="protein sequence ID" value="EJD40163.1"/>
    <property type="molecule type" value="Genomic_DNA"/>
</dbReference>
<dbReference type="Gene3D" id="1.20.1250.20">
    <property type="entry name" value="MFS general substrate transporter like domains"/>
    <property type="match status" value="2"/>
</dbReference>
<feature type="transmembrane region" description="Helical" evidence="6">
    <location>
        <begin position="280"/>
        <end position="301"/>
    </location>
</feature>
<evidence type="ECO:0000256" key="2">
    <source>
        <dbReference type="ARBA" id="ARBA00022692"/>
    </source>
</evidence>
<dbReference type="AlphaFoldDB" id="J0DCJ6"/>
<evidence type="ECO:0000256" key="4">
    <source>
        <dbReference type="ARBA" id="ARBA00023136"/>
    </source>
</evidence>
<feature type="transmembrane region" description="Helical" evidence="6">
    <location>
        <begin position="242"/>
        <end position="268"/>
    </location>
</feature>
<dbReference type="PROSITE" id="PS50850">
    <property type="entry name" value="MFS"/>
    <property type="match status" value="1"/>
</dbReference>
<evidence type="ECO:0000256" key="6">
    <source>
        <dbReference type="SAM" id="Phobius"/>
    </source>
</evidence>
<keyword evidence="2 6" id="KW-0812">Transmembrane</keyword>
<dbReference type="InterPro" id="IPR020846">
    <property type="entry name" value="MFS_dom"/>
</dbReference>
<feature type="transmembrane region" description="Helical" evidence="6">
    <location>
        <begin position="211"/>
        <end position="230"/>
    </location>
</feature>
<evidence type="ECO:0000313" key="8">
    <source>
        <dbReference type="EMBL" id="EJD40163.1"/>
    </source>
</evidence>
<gene>
    <name evidence="8" type="ORF">AURDEDRAFT_70480</name>
</gene>
<protein>
    <submittedName>
        <fullName evidence="8">MFS general substrate transporter</fullName>
    </submittedName>
</protein>
<proteinExistence type="predicted"/>
<feature type="transmembrane region" description="Helical" evidence="6">
    <location>
        <begin position="417"/>
        <end position="437"/>
    </location>
</feature>
<evidence type="ECO:0000256" key="1">
    <source>
        <dbReference type="ARBA" id="ARBA00004141"/>
    </source>
</evidence>
<dbReference type="PANTHER" id="PTHR23501">
    <property type="entry name" value="MAJOR FACILITATOR SUPERFAMILY"/>
    <property type="match status" value="1"/>
</dbReference>
<dbReference type="GO" id="GO:0005886">
    <property type="term" value="C:plasma membrane"/>
    <property type="evidence" value="ECO:0007669"/>
    <property type="project" value="TreeGrafter"/>
</dbReference>
<keyword evidence="9" id="KW-1185">Reference proteome</keyword>
<dbReference type="InParanoid" id="J0DCJ6"/>
<feature type="domain" description="Major facilitator superfamily (MFS) profile" evidence="7">
    <location>
        <begin position="55"/>
        <end position="553"/>
    </location>
</feature>
<feature type="transmembrane region" description="Helical" evidence="6">
    <location>
        <begin position="53"/>
        <end position="81"/>
    </location>
</feature>
<keyword evidence="4 6" id="KW-0472">Membrane</keyword>
<feature type="transmembrane region" description="Helical" evidence="6">
    <location>
        <begin position="386"/>
        <end position="405"/>
    </location>
</feature>
<evidence type="ECO:0000256" key="5">
    <source>
        <dbReference type="SAM" id="MobiDB-lite"/>
    </source>
</evidence>
<dbReference type="GO" id="GO:0022857">
    <property type="term" value="F:transmembrane transporter activity"/>
    <property type="evidence" value="ECO:0007669"/>
    <property type="project" value="InterPro"/>
</dbReference>
<feature type="transmembrane region" description="Helical" evidence="6">
    <location>
        <begin position="119"/>
        <end position="138"/>
    </location>
</feature>
<dbReference type="InterPro" id="IPR011701">
    <property type="entry name" value="MFS"/>
</dbReference>
<comment type="subcellular location">
    <subcellularLocation>
        <location evidence="1">Membrane</location>
        <topology evidence="1">Multi-pass membrane protein</topology>
    </subcellularLocation>
</comment>
<feature type="region of interest" description="Disordered" evidence="5">
    <location>
        <begin position="1"/>
        <end position="25"/>
    </location>
</feature>
<evidence type="ECO:0000256" key="3">
    <source>
        <dbReference type="ARBA" id="ARBA00022989"/>
    </source>
</evidence>
<dbReference type="OrthoDB" id="2587356at2759"/>
<dbReference type="SUPFAM" id="SSF103473">
    <property type="entry name" value="MFS general substrate transporter"/>
    <property type="match status" value="1"/>
</dbReference>
<dbReference type="Proteomes" id="UP000006514">
    <property type="component" value="Unassembled WGS sequence"/>
</dbReference>
<dbReference type="eggNOG" id="KOG0254">
    <property type="taxonomic scope" value="Eukaryota"/>
</dbReference>
<reference evidence="9" key="1">
    <citation type="journal article" date="2012" name="Science">
        <title>The Paleozoic origin of enzymatic lignin decomposition reconstructed from 31 fungal genomes.</title>
        <authorList>
            <person name="Floudas D."/>
            <person name="Binder M."/>
            <person name="Riley R."/>
            <person name="Barry K."/>
            <person name="Blanchette R.A."/>
            <person name="Henrissat B."/>
            <person name="Martinez A.T."/>
            <person name="Otillar R."/>
            <person name="Spatafora J.W."/>
            <person name="Yadav J.S."/>
            <person name="Aerts A."/>
            <person name="Benoit I."/>
            <person name="Boyd A."/>
            <person name="Carlson A."/>
            <person name="Copeland A."/>
            <person name="Coutinho P.M."/>
            <person name="de Vries R.P."/>
            <person name="Ferreira P."/>
            <person name="Findley K."/>
            <person name="Foster B."/>
            <person name="Gaskell J."/>
            <person name="Glotzer D."/>
            <person name="Gorecki P."/>
            <person name="Heitman J."/>
            <person name="Hesse C."/>
            <person name="Hori C."/>
            <person name="Igarashi K."/>
            <person name="Jurgens J.A."/>
            <person name="Kallen N."/>
            <person name="Kersten P."/>
            <person name="Kohler A."/>
            <person name="Kuees U."/>
            <person name="Kumar T.K.A."/>
            <person name="Kuo A."/>
            <person name="LaButti K."/>
            <person name="Larrondo L.F."/>
            <person name="Lindquist E."/>
            <person name="Ling A."/>
            <person name="Lombard V."/>
            <person name="Lucas S."/>
            <person name="Lundell T."/>
            <person name="Martin R."/>
            <person name="McLaughlin D.J."/>
            <person name="Morgenstern I."/>
            <person name="Morin E."/>
            <person name="Murat C."/>
            <person name="Nagy L.G."/>
            <person name="Nolan M."/>
            <person name="Ohm R.A."/>
            <person name="Patyshakuliyeva A."/>
            <person name="Rokas A."/>
            <person name="Ruiz-Duenas F.J."/>
            <person name="Sabat G."/>
            <person name="Salamov A."/>
            <person name="Samejima M."/>
            <person name="Schmutz J."/>
            <person name="Slot J.C."/>
            <person name="St John F."/>
            <person name="Stenlid J."/>
            <person name="Sun H."/>
            <person name="Sun S."/>
            <person name="Syed K."/>
            <person name="Tsang A."/>
            <person name="Wiebenga A."/>
            <person name="Young D."/>
            <person name="Pisabarro A."/>
            <person name="Eastwood D.C."/>
            <person name="Martin F."/>
            <person name="Cullen D."/>
            <person name="Grigoriev I.V."/>
            <person name="Hibbett D.S."/>
        </authorList>
    </citation>
    <scope>NUCLEOTIDE SEQUENCE [LARGE SCALE GENOMIC DNA]</scope>
    <source>
        <strain evidence="9">TFB10046</strain>
    </source>
</reference>
<accession>J0DCJ6</accession>
<feature type="transmembrane region" description="Helical" evidence="6">
    <location>
        <begin position="449"/>
        <end position="472"/>
    </location>
</feature>
<evidence type="ECO:0000313" key="9">
    <source>
        <dbReference type="Proteomes" id="UP000006514"/>
    </source>
</evidence>
<feature type="transmembrane region" description="Helical" evidence="6">
    <location>
        <begin position="144"/>
        <end position="164"/>
    </location>
</feature>
<dbReference type="KEGG" id="adl:AURDEDRAFT_70480"/>
<sequence length="575" mass="61682">MSGIVQSSPEKVKDDGQSSARVEASVVDPSVQALEHRDTCEDDEHVDLTWRSWVVVATICFAIFTQVYVVVAAASVIAFIIRDLGNAPLAGWVIQGPLLVQSALSPIIGRLSDVLDRKYLAALPPLVAFAGAVVSARAESMQALVGGGILIGFTLSTTAITQAVPSEVLPLKWRPLANGFAGVSSSISGVFAILGAGAVTNANPGGWRTIFWIQAGLHLATSLGILLFYWPKRLSDYPRLALRNAVWACDPVGCATFIVSTTLLLISLDWAGTTFPWHDAHVAAPLTIGLVLLATFCVYEWKGRSDGLVAHVFFNWGPNFPLAIFGMAVEGWVFYSAVNSIVPQIVLNVGFESNAFRISIRQLSYQVPVVITPAVSAWYATRYKDLKSPLLFTFSIFLIATICYATIQPSFDKPQQFYNVLSGIGVAGPLTLLPALVQFTSPHEFLSTATGLAFSIRAIGGAFGTAILNAIINGHLAQHYALSLEAAGADAGMVARIQAGNFTGVPQAVLDASHRVYARAYRLAWASIIPFVVLVILAVLCLRGVAELMTERVEATVERSEEEASSDSMERKNTV</sequence>
<feature type="transmembrane region" description="Helical" evidence="6">
    <location>
        <begin position="523"/>
        <end position="546"/>
    </location>
</feature>
<feature type="transmembrane region" description="Helical" evidence="6">
    <location>
        <begin position="308"/>
        <end position="326"/>
    </location>
</feature>
<dbReference type="PANTHER" id="PTHR23501:SF195">
    <property type="entry name" value="PEP5"/>
    <property type="match status" value="1"/>
</dbReference>
<dbReference type="InterPro" id="IPR036259">
    <property type="entry name" value="MFS_trans_sf"/>
</dbReference>
<dbReference type="Pfam" id="PF07690">
    <property type="entry name" value="MFS_1"/>
    <property type="match status" value="1"/>
</dbReference>
<name>J0DCJ6_AURST</name>